<dbReference type="PRINTS" id="PR00252">
    <property type="entry name" value="NRIONCHANNEL"/>
</dbReference>
<organism evidence="15 16">
    <name type="scientific">Acrobeloides nanus</name>
    <dbReference type="NCBI Taxonomy" id="290746"/>
    <lineage>
        <taxon>Eukaryota</taxon>
        <taxon>Metazoa</taxon>
        <taxon>Ecdysozoa</taxon>
        <taxon>Nematoda</taxon>
        <taxon>Chromadorea</taxon>
        <taxon>Rhabditida</taxon>
        <taxon>Tylenchina</taxon>
        <taxon>Cephalobomorpha</taxon>
        <taxon>Cephaloboidea</taxon>
        <taxon>Cephalobidae</taxon>
        <taxon>Acrobeloides</taxon>
    </lineage>
</organism>
<feature type="region of interest" description="Disordered" evidence="12">
    <location>
        <begin position="379"/>
        <end position="410"/>
    </location>
</feature>
<dbReference type="AlphaFoldDB" id="A0A914C087"/>
<feature type="compositionally biased region" description="Polar residues" evidence="12">
    <location>
        <begin position="380"/>
        <end position="392"/>
    </location>
</feature>
<feature type="domain" description="Neurotransmitter-gated ion-channel transmembrane" evidence="14">
    <location>
        <begin position="247"/>
        <end position="454"/>
    </location>
</feature>
<sequence length="567" mass="65959">MDSRIFYKALTLVVMNFISLSYQQEREHQFWSYSEHLKKPPRSEDSKALKVNIGMYLESLGNFQETQMSFDVDLYLYMSWTDPALRHSGPDYIMINDDKVRQSLWLPDLYFANARNAHFHHVTVPNFNLFIAPDGTLAYSIRVTLTVACSLDLINYPMDSQVCYIRVLSYAYIEKIVNVTWFSLNPVMRNPEIGLPEFSIYKFKAEKCNGQYRYAVTDKSYKEDNFSCLDATLYLKRSLGFNMVQSYIPTGLIVIISWVSFWIDRRAVPARVTLSFTTLVSLSTIGNGMRFALPQVSYAKAIDYWFGACMLFVFLSLLEFALVNSYMRKSEKYEKLSNKYSADKEEIITLPLFQKTHNEMLRIRRQSSASPLLNGLWNRRATNSPKVSPKNSPRTEKRMPNNNGPISYTNRVRFSNDISEMERMLVNKDAHSDEESTEPCVEEEIEMSGSFYDNVSPITSVKIPPKSQNYKNRLPRVNDPRLTMPQSPTPIMPEFVTIKKSHGSSRKRSVQPNENLSMQYLEVSHLLSRRALNVDKTSRYLFPLLFIVFNVIYWYYYLVYQQSQESS</sequence>
<dbReference type="NCBIfam" id="TIGR00860">
    <property type="entry name" value="LIC"/>
    <property type="match status" value="1"/>
</dbReference>
<dbReference type="InterPro" id="IPR006202">
    <property type="entry name" value="Neur_chan_lig-bd"/>
</dbReference>
<evidence type="ECO:0000259" key="13">
    <source>
        <dbReference type="Pfam" id="PF02931"/>
    </source>
</evidence>
<evidence type="ECO:0000256" key="9">
    <source>
        <dbReference type="ARBA" id="ARBA00023136"/>
    </source>
</evidence>
<feature type="transmembrane region" description="Helical" evidence="11">
    <location>
        <begin position="272"/>
        <end position="292"/>
    </location>
</feature>
<dbReference type="GO" id="GO:0004888">
    <property type="term" value="F:transmembrane signaling receptor activity"/>
    <property type="evidence" value="ECO:0007669"/>
    <property type="project" value="InterPro"/>
</dbReference>
<protein>
    <submittedName>
        <fullName evidence="16">Uncharacterized protein</fullName>
    </submittedName>
</protein>
<keyword evidence="3 11" id="KW-0813">Transport</keyword>
<evidence type="ECO:0000256" key="3">
    <source>
        <dbReference type="ARBA" id="ARBA00022448"/>
    </source>
</evidence>
<keyword evidence="7 11" id="KW-1133">Transmembrane helix</keyword>
<evidence type="ECO:0000256" key="7">
    <source>
        <dbReference type="ARBA" id="ARBA00022989"/>
    </source>
</evidence>
<keyword evidence="4" id="KW-1003">Cell membrane</keyword>
<dbReference type="GO" id="GO:0005230">
    <property type="term" value="F:extracellular ligand-gated monoatomic ion channel activity"/>
    <property type="evidence" value="ECO:0007669"/>
    <property type="project" value="InterPro"/>
</dbReference>
<dbReference type="InterPro" id="IPR036719">
    <property type="entry name" value="Neuro-gated_channel_TM_sf"/>
</dbReference>
<comment type="similarity">
    <text evidence="11">Belongs to the ligand-gated ion channel (TC 1.A.9) family.</text>
</comment>
<evidence type="ECO:0000256" key="10">
    <source>
        <dbReference type="ARBA" id="ARBA00023303"/>
    </source>
</evidence>
<dbReference type="InterPro" id="IPR018000">
    <property type="entry name" value="Neurotransmitter_ion_chnl_CS"/>
</dbReference>
<dbReference type="InterPro" id="IPR036734">
    <property type="entry name" value="Neur_chan_lig-bd_sf"/>
</dbReference>
<keyword evidence="6" id="KW-0732">Signal</keyword>
<dbReference type="InterPro" id="IPR006029">
    <property type="entry name" value="Neurotrans-gated_channel_TM"/>
</dbReference>
<evidence type="ECO:0000256" key="11">
    <source>
        <dbReference type="RuleBase" id="RU000687"/>
    </source>
</evidence>
<dbReference type="Pfam" id="PF02931">
    <property type="entry name" value="Neur_chan_LBD"/>
    <property type="match status" value="1"/>
</dbReference>
<feature type="compositionally biased region" description="Polar residues" evidence="12">
    <location>
        <begin position="400"/>
        <end position="410"/>
    </location>
</feature>
<proteinExistence type="inferred from homology"/>
<keyword evidence="5 11" id="KW-0812">Transmembrane</keyword>
<feature type="domain" description="Neurotransmitter-gated ion-channel ligand-binding" evidence="13">
    <location>
        <begin position="39"/>
        <end position="238"/>
    </location>
</feature>
<evidence type="ECO:0000313" key="15">
    <source>
        <dbReference type="Proteomes" id="UP000887540"/>
    </source>
</evidence>
<feature type="region of interest" description="Disordered" evidence="12">
    <location>
        <begin position="462"/>
        <end position="490"/>
    </location>
</feature>
<evidence type="ECO:0000256" key="12">
    <source>
        <dbReference type="SAM" id="MobiDB-lite"/>
    </source>
</evidence>
<evidence type="ECO:0000256" key="4">
    <source>
        <dbReference type="ARBA" id="ARBA00022475"/>
    </source>
</evidence>
<dbReference type="WBParaSite" id="ACRNAN_Path_1405.g5518.t1">
    <property type="protein sequence ID" value="ACRNAN_Path_1405.g5518.t1"/>
    <property type="gene ID" value="ACRNAN_Path_1405.g5518"/>
</dbReference>
<evidence type="ECO:0000256" key="8">
    <source>
        <dbReference type="ARBA" id="ARBA00023065"/>
    </source>
</evidence>
<dbReference type="SUPFAM" id="SSF63712">
    <property type="entry name" value="Nicotinic receptor ligand binding domain-like"/>
    <property type="match status" value="1"/>
</dbReference>
<keyword evidence="9 11" id="KW-0472">Membrane</keyword>
<evidence type="ECO:0000259" key="14">
    <source>
        <dbReference type="Pfam" id="PF02932"/>
    </source>
</evidence>
<dbReference type="Gene3D" id="1.20.58.390">
    <property type="entry name" value="Neurotransmitter-gated ion-channel transmembrane domain"/>
    <property type="match status" value="2"/>
</dbReference>
<evidence type="ECO:0000256" key="2">
    <source>
        <dbReference type="ARBA" id="ARBA00004236"/>
    </source>
</evidence>
<dbReference type="InterPro" id="IPR038050">
    <property type="entry name" value="Neuro_actylchol_rec"/>
</dbReference>
<dbReference type="InterPro" id="IPR006028">
    <property type="entry name" value="GABAA/Glycine_rcpt"/>
</dbReference>
<dbReference type="Pfam" id="PF02932">
    <property type="entry name" value="Neur_chan_memb"/>
    <property type="match status" value="1"/>
</dbReference>
<dbReference type="SUPFAM" id="SSF90112">
    <property type="entry name" value="Neurotransmitter-gated ion-channel transmembrane pore"/>
    <property type="match status" value="1"/>
</dbReference>
<dbReference type="PROSITE" id="PS00236">
    <property type="entry name" value="NEUROTR_ION_CHANNEL"/>
    <property type="match status" value="1"/>
</dbReference>
<dbReference type="Proteomes" id="UP000887540">
    <property type="component" value="Unplaced"/>
</dbReference>
<feature type="transmembrane region" description="Helical" evidence="11">
    <location>
        <begin position="246"/>
        <end position="263"/>
    </location>
</feature>
<dbReference type="CDD" id="cd19049">
    <property type="entry name" value="LGIC_TM_anion"/>
    <property type="match status" value="1"/>
</dbReference>
<comment type="subcellular location">
    <subcellularLocation>
        <location evidence="2">Cell membrane</location>
    </subcellularLocation>
    <subcellularLocation>
        <location evidence="1">Membrane</location>
        <topology evidence="1">Multi-pass membrane protein</topology>
    </subcellularLocation>
</comment>
<dbReference type="PRINTS" id="PR00253">
    <property type="entry name" value="GABAARECEPTR"/>
</dbReference>
<dbReference type="FunFam" id="2.70.170.10:FF:000051">
    <property type="entry name" value="Ligand-Gated ion Channel"/>
    <property type="match status" value="1"/>
</dbReference>
<dbReference type="InterPro" id="IPR006201">
    <property type="entry name" value="Neur_channel"/>
</dbReference>
<keyword evidence="8 11" id="KW-0406">Ion transport</keyword>
<accession>A0A914C087</accession>
<evidence type="ECO:0000256" key="1">
    <source>
        <dbReference type="ARBA" id="ARBA00004141"/>
    </source>
</evidence>
<evidence type="ECO:0000313" key="16">
    <source>
        <dbReference type="WBParaSite" id="ACRNAN_Path_1405.g5518.t1"/>
    </source>
</evidence>
<feature type="transmembrane region" description="Helical" evidence="11">
    <location>
        <begin position="540"/>
        <end position="557"/>
    </location>
</feature>
<keyword evidence="10 11" id="KW-0407">Ion channel</keyword>
<evidence type="ECO:0000256" key="5">
    <source>
        <dbReference type="ARBA" id="ARBA00022692"/>
    </source>
</evidence>
<dbReference type="CDD" id="cd18987">
    <property type="entry name" value="LGIC_ECD_anion"/>
    <property type="match status" value="1"/>
</dbReference>
<dbReference type="GO" id="GO:0005886">
    <property type="term" value="C:plasma membrane"/>
    <property type="evidence" value="ECO:0007669"/>
    <property type="project" value="UniProtKB-SubCell"/>
</dbReference>
<name>A0A914C087_9BILA</name>
<evidence type="ECO:0000256" key="6">
    <source>
        <dbReference type="ARBA" id="ARBA00022729"/>
    </source>
</evidence>
<keyword evidence="15" id="KW-1185">Reference proteome</keyword>
<dbReference type="PANTHER" id="PTHR18945">
    <property type="entry name" value="NEUROTRANSMITTER GATED ION CHANNEL"/>
    <property type="match status" value="1"/>
</dbReference>
<reference evidence="16" key="1">
    <citation type="submission" date="2022-11" db="UniProtKB">
        <authorList>
            <consortium name="WormBaseParasite"/>
        </authorList>
    </citation>
    <scope>IDENTIFICATION</scope>
</reference>
<feature type="transmembrane region" description="Helical" evidence="11">
    <location>
        <begin position="304"/>
        <end position="327"/>
    </location>
</feature>
<dbReference type="Gene3D" id="2.70.170.10">
    <property type="entry name" value="Neurotransmitter-gated ion-channel ligand-binding domain"/>
    <property type="match status" value="1"/>
</dbReference>